<protein>
    <submittedName>
        <fullName evidence="2">Uncharacterized protein</fullName>
    </submittedName>
</protein>
<feature type="compositionally biased region" description="Basic and acidic residues" evidence="1">
    <location>
        <begin position="217"/>
        <end position="241"/>
    </location>
</feature>
<proteinExistence type="predicted"/>
<dbReference type="EMBL" id="RXIC02000024">
    <property type="protein sequence ID" value="KAB1208914.1"/>
    <property type="molecule type" value="Genomic_DNA"/>
</dbReference>
<organism evidence="2 3">
    <name type="scientific">Morella rubra</name>
    <name type="common">Chinese bayberry</name>
    <dbReference type="NCBI Taxonomy" id="262757"/>
    <lineage>
        <taxon>Eukaryota</taxon>
        <taxon>Viridiplantae</taxon>
        <taxon>Streptophyta</taxon>
        <taxon>Embryophyta</taxon>
        <taxon>Tracheophyta</taxon>
        <taxon>Spermatophyta</taxon>
        <taxon>Magnoliopsida</taxon>
        <taxon>eudicotyledons</taxon>
        <taxon>Gunneridae</taxon>
        <taxon>Pentapetalae</taxon>
        <taxon>rosids</taxon>
        <taxon>fabids</taxon>
        <taxon>Fagales</taxon>
        <taxon>Myricaceae</taxon>
        <taxon>Morella</taxon>
    </lineage>
</organism>
<evidence type="ECO:0000313" key="3">
    <source>
        <dbReference type="Proteomes" id="UP000516437"/>
    </source>
</evidence>
<name>A0A6A1V7W9_9ROSI</name>
<evidence type="ECO:0000256" key="1">
    <source>
        <dbReference type="SAM" id="MobiDB-lite"/>
    </source>
</evidence>
<feature type="region of interest" description="Disordered" evidence="1">
    <location>
        <begin position="203"/>
        <end position="247"/>
    </location>
</feature>
<dbReference type="AlphaFoldDB" id="A0A6A1V7W9"/>
<gene>
    <name evidence="2" type="ORF">CJ030_MR6G000792</name>
</gene>
<accession>A0A6A1V7W9</accession>
<evidence type="ECO:0000313" key="2">
    <source>
        <dbReference type="EMBL" id="KAB1208914.1"/>
    </source>
</evidence>
<keyword evidence="3" id="KW-1185">Reference proteome</keyword>
<feature type="region of interest" description="Disordered" evidence="1">
    <location>
        <begin position="1"/>
        <end position="23"/>
    </location>
</feature>
<feature type="region of interest" description="Disordered" evidence="1">
    <location>
        <begin position="260"/>
        <end position="302"/>
    </location>
</feature>
<reference evidence="2 3" key="1">
    <citation type="journal article" date="2019" name="Plant Biotechnol. J.">
        <title>The red bayberry genome and genetic basis of sex determination.</title>
        <authorList>
            <person name="Jia H.M."/>
            <person name="Jia H.J."/>
            <person name="Cai Q.L."/>
            <person name="Wang Y."/>
            <person name="Zhao H.B."/>
            <person name="Yang W.F."/>
            <person name="Wang G.Y."/>
            <person name="Li Y.H."/>
            <person name="Zhan D.L."/>
            <person name="Shen Y.T."/>
            <person name="Niu Q.F."/>
            <person name="Chang L."/>
            <person name="Qiu J."/>
            <person name="Zhao L."/>
            <person name="Xie H.B."/>
            <person name="Fu W.Y."/>
            <person name="Jin J."/>
            <person name="Li X.W."/>
            <person name="Jiao Y."/>
            <person name="Zhou C.C."/>
            <person name="Tu T."/>
            <person name="Chai C.Y."/>
            <person name="Gao J.L."/>
            <person name="Fan L.J."/>
            <person name="van de Weg E."/>
            <person name="Wang J.Y."/>
            <person name="Gao Z.S."/>
        </authorList>
    </citation>
    <scope>NUCLEOTIDE SEQUENCE [LARGE SCALE GENOMIC DNA]</scope>
    <source>
        <tissue evidence="2">Leaves</tissue>
    </source>
</reference>
<dbReference type="Proteomes" id="UP000516437">
    <property type="component" value="Chromosome 6"/>
</dbReference>
<feature type="compositionally biased region" description="Basic and acidic residues" evidence="1">
    <location>
        <begin position="260"/>
        <end position="282"/>
    </location>
</feature>
<comment type="caution">
    <text evidence="2">The sequence shown here is derived from an EMBL/GenBank/DDBJ whole genome shotgun (WGS) entry which is preliminary data.</text>
</comment>
<sequence>MPMLGRPASQLQTCHGKPMASTKTGLDIVPQQDFGHQPNQPVEDDQEWLPTAATSGGGAPPPLAVGFDLHFGENPRLELVCSYFVLGGGGVRSSFGENPRSEVVRAKFFVEGVRSSFWREPKVGLVVAAHIPMETGSSTFPSNRDRFEALESSTLWMKEKIAENSTNMTHMQGAIASVTNATEENMKAVEGMRQDLQAVLARLGGGPNGDNRVQPPRVEEEQLVDGRETHISESTRGEPRPRQPLRLGGRVENEHEVVERWLQEEESDRDVTDHARTEERLGGSRPASQLQTCHGKPMASTKTGLDIVPQQDFGHQPNQPVEDDQEWLPTAATSGGGAPPPLAVTKRDVTSMAGGVEGASPPMEEMAAAPPCRAADGGEIKCIMEISSEIISLW</sequence>